<evidence type="ECO:0000259" key="2">
    <source>
        <dbReference type="PROSITE" id="PS50943"/>
    </source>
</evidence>
<reference evidence="3 4" key="1">
    <citation type="submission" date="2020-08" db="EMBL/GenBank/DDBJ databases">
        <title>Genomic Encyclopedia of Type Strains, Phase IV (KMG-IV): sequencing the most valuable type-strain genomes for metagenomic binning, comparative biology and taxonomic classification.</title>
        <authorList>
            <person name="Goeker M."/>
        </authorList>
    </citation>
    <scope>NUCLEOTIDE SEQUENCE [LARGE SCALE GENOMIC DNA]</scope>
    <source>
        <strain evidence="3 4">DSM 45385</strain>
    </source>
</reference>
<name>A0A7W8A5P3_9ACTN</name>
<dbReference type="Proteomes" id="UP000568380">
    <property type="component" value="Unassembled WGS sequence"/>
</dbReference>
<comment type="caution">
    <text evidence="3">The sequence shown here is derived from an EMBL/GenBank/DDBJ whole genome shotgun (WGS) entry which is preliminary data.</text>
</comment>
<dbReference type="Gene3D" id="1.25.40.10">
    <property type="entry name" value="Tetratricopeptide repeat domain"/>
    <property type="match status" value="1"/>
</dbReference>
<sequence>MLAQPAFGHRLRALRLERGLSQAALAAGGLSTGYLSRLESGARPPTARVVEHLAERLGVPVSAFDAAHEPQSLAQVLASVTSAEETGDPGEALADALRADDRVNPALSWQAMWLLARIRGGQGRHDEELQLLHELVALSDSLGSPELRARSRTELSRCVQALGDNTRARDYAHEAYSLSPDLSTADRAGALQALVSAEAEAGRLAEARAHADELCEVTEQAGGTLFIKALWASATVRIRQGDYLGAQEALERALLGLDSRGDLQLWMRLRLAAASLYLQITPPLTDRAAARLDEVGPVLDLVGTDLHQQQLLTLRAHLAFEEGRIEQARELVERIGEVGELLLSFRDRIRFQALRSQLLILDGQVEEGNTALRTLATQAQEALNVELAAEIWKILATTLYSKA</sequence>
<organism evidence="3 4">
    <name type="scientific">Nonomuraea endophytica</name>
    <dbReference type="NCBI Taxonomy" id="714136"/>
    <lineage>
        <taxon>Bacteria</taxon>
        <taxon>Bacillati</taxon>
        <taxon>Actinomycetota</taxon>
        <taxon>Actinomycetes</taxon>
        <taxon>Streptosporangiales</taxon>
        <taxon>Streptosporangiaceae</taxon>
        <taxon>Nonomuraea</taxon>
    </lineage>
</organism>
<proteinExistence type="predicted"/>
<protein>
    <submittedName>
        <fullName evidence="3">Transcriptional regulator with XRE-family HTH domain</fullName>
    </submittedName>
</protein>
<dbReference type="EMBL" id="JACHIN010000005">
    <property type="protein sequence ID" value="MBB5078738.1"/>
    <property type="molecule type" value="Genomic_DNA"/>
</dbReference>
<dbReference type="GO" id="GO:0003700">
    <property type="term" value="F:DNA-binding transcription factor activity"/>
    <property type="evidence" value="ECO:0007669"/>
    <property type="project" value="TreeGrafter"/>
</dbReference>
<feature type="domain" description="HTH cro/C1-type" evidence="2">
    <location>
        <begin position="11"/>
        <end position="64"/>
    </location>
</feature>
<dbReference type="GO" id="GO:0003677">
    <property type="term" value="F:DNA binding"/>
    <property type="evidence" value="ECO:0007669"/>
    <property type="project" value="UniProtKB-KW"/>
</dbReference>
<dbReference type="Gene3D" id="1.10.260.40">
    <property type="entry name" value="lambda repressor-like DNA-binding domains"/>
    <property type="match status" value="1"/>
</dbReference>
<dbReference type="SUPFAM" id="SSF48452">
    <property type="entry name" value="TPR-like"/>
    <property type="match status" value="1"/>
</dbReference>
<dbReference type="PANTHER" id="PTHR46797:SF1">
    <property type="entry name" value="METHYLPHOSPHONATE SYNTHASE"/>
    <property type="match status" value="1"/>
</dbReference>
<dbReference type="RefSeq" id="WP_184963724.1">
    <property type="nucleotide sequence ID" value="NZ_JACHIN010000005.1"/>
</dbReference>
<evidence type="ECO:0000313" key="4">
    <source>
        <dbReference type="Proteomes" id="UP000568380"/>
    </source>
</evidence>
<gene>
    <name evidence="3" type="ORF">HNR40_004224</name>
</gene>
<keyword evidence="4" id="KW-1185">Reference proteome</keyword>
<dbReference type="SUPFAM" id="SSF47413">
    <property type="entry name" value="lambda repressor-like DNA-binding domains"/>
    <property type="match status" value="1"/>
</dbReference>
<dbReference type="SMART" id="SM00530">
    <property type="entry name" value="HTH_XRE"/>
    <property type="match status" value="1"/>
</dbReference>
<accession>A0A7W8A5P3</accession>
<dbReference type="GO" id="GO:0005829">
    <property type="term" value="C:cytosol"/>
    <property type="evidence" value="ECO:0007669"/>
    <property type="project" value="TreeGrafter"/>
</dbReference>
<dbReference type="InterPro" id="IPR011990">
    <property type="entry name" value="TPR-like_helical_dom_sf"/>
</dbReference>
<dbReference type="CDD" id="cd00093">
    <property type="entry name" value="HTH_XRE"/>
    <property type="match status" value="1"/>
</dbReference>
<dbReference type="PROSITE" id="PS50943">
    <property type="entry name" value="HTH_CROC1"/>
    <property type="match status" value="1"/>
</dbReference>
<dbReference type="InterPro" id="IPR050807">
    <property type="entry name" value="TransReg_Diox_bact_type"/>
</dbReference>
<dbReference type="InterPro" id="IPR010982">
    <property type="entry name" value="Lambda_DNA-bd_dom_sf"/>
</dbReference>
<dbReference type="Pfam" id="PF13560">
    <property type="entry name" value="HTH_31"/>
    <property type="match status" value="1"/>
</dbReference>
<evidence type="ECO:0000256" key="1">
    <source>
        <dbReference type="ARBA" id="ARBA00023125"/>
    </source>
</evidence>
<dbReference type="PANTHER" id="PTHR46797">
    <property type="entry name" value="HTH-TYPE TRANSCRIPTIONAL REGULATOR"/>
    <property type="match status" value="1"/>
</dbReference>
<keyword evidence="1" id="KW-0238">DNA-binding</keyword>
<evidence type="ECO:0000313" key="3">
    <source>
        <dbReference type="EMBL" id="MBB5078738.1"/>
    </source>
</evidence>
<dbReference type="InterPro" id="IPR001387">
    <property type="entry name" value="Cro/C1-type_HTH"/>
</dbReference>
<dbReference type="AlphaFoldDB" id="A0A7W8A5P3"/>